<dbReference type="SUPFAM" id="SSF52467">
    <property type="entry name" value="DHS-like NAD/FAD-binding domain"/>
    <property type="match status" value="1"/>
</dbReference>
<dbReference type="OrthoDB" id="2919105at2759"/>
<dbReference type="GO" id="GO:0005634">
    <property type="term" value="C:nucleus"/>
    <property type="evidence" value="ECO:0007669"/>
    <property type="project" value="TreeGrafter"/>
</dbReference>
<dbReference type="GeneID" id="4392962"/>
<protein>
    <recommendedName>
        <fullName evidence="6">Deacetylase sirtuin-type domain-containing protein</fullName>
    </recommendedName>
</protein>
<dbReference type="Pfam" id="PF02146">
    <property type="entry name" value="SIR2"/>
    <property type="match status" value="3"/>
</dbReference>
<feature type="domain" description="Deacetylase sirtuin-type" evidence="6">
    <location>
        <begin position="7"/>
        <end position="580"/>
    </location>
</feature>
<sequence>MPTTHVEPGCDPLLQDIANTLWKSRKVVVITGAGISTNSGIPDFRSENGLYSLIQAQFDEAQQQQATDSNSDADTIEPRPAKRQRRTYGDSSRQSLGVPEIPFPGLRNAASKEVEPDIQQHNTKKEEQPRSTVVENVSVEAAPFASSPPSLAFATPRPRPPHLLDTLPASSSPLSSPPQVTYDPYQESTNGSSQDTESSRSQSEEPSSVTTPLLSSQNSFISSRNSLPVMKGRDLFDSQIWSCPTKTSVFYTFVSTLREKVRNAEPTSSHRFVSVLRDSRKLVRCYTQNIDQLEERVGLSTSLSLGVGSRYRFSTRSGRNTGGAKGSAKGAEGIPDASQGSSQKDGGQEEVTQSQEQPQPGQAGVDRAPSGDASGGLSSTGPIPLSQTSSGPSADSQDAPSSTPPASQSIAPAAPNRGVECVFLHGSLAELRCFVCARTASWEEDTRLADTLAGRQPTCPHCAGATAAREERGKRALGVGKLRPDIVLYGEDHPHSHLISPLVQHDLSLGPDMLLILGTSMRVHGLKNAQRVPASSRAPNAPPRGDFPVRDSASSISAAVKSRKRKSAVTWRMVRGVETRVSLNDVGEPQPRTTPVPATPATLPPSPGPVPDSRRLPPPTPTTPKPPPQYHPDPQYKPQPQPTTTAPATSAIDMAITAGFRETDRLIARIHQETRLSRPATPLQLPPLIVPNASSQQQPAHATHPHNHRKEESKQKQQEQYQYHTAKLVPMEPKVDSPGPRKGISSNVGSPVAPGHNPFFLADPLVGWLGYPPVWLQQQLASEAWADGKQQPGQGQGPGRDAERVTPGLGRPAPLLMGGKEVKGKGKGIGIPQLQPQRQLQLQPQPSPQPQPDQRARMGGSGAVSPWCPDEQLRKEQEAAMMLSAMRGTGTAEFH</sequence>
<feature type="region of interest" description="Disordered" evidence="5">
    <location>
        <begin position="582"/>
        <end position="648"/>
    </location>
</feature>
<evidence type="ECO:0000313" key="7">
    <source>
        <dbReference type="EMBL" id="EAQ88539.1"/>
    </source>
</evidence>
<feature type="region of interest" description="Disordered" evidence="5">
    <location>
        <begin position="689"/>
        <end position="721"/>
    </location>
</feature>
<feature type="compositionally biased region" description="Pro residues" evidence="5">
    <location>
        <begin position="592"/>
        <end position="641"/>
    </location>
</feature>
<dbReference type="PANTHER" id="PTHR11085:SF8">
    <property type="entry name" value="NAD-DEPENDENT HISTONE DEACETYLASE HST3"/>
    <property type="match status" value="1"/>
</dbReference>
<dbReference type="PANTHER" id="PTHR11085">
    <property type="entry name" value="NAD-DEPENDENT PROTEIN DEACYLASE SIRTUIN-5, MITOCHONDRIAL-RELATED"/>
    <property type="match status" value="1"/>
</dbReference>
<feature type="compositionally biased region" description="Polar residues" evidence="5">
    <location>
        <begin position="338"/>
        <end position="360"/>
    </location>
</feature>
<feature type="compositionally biased region" description="Low complexity" evidence="5">
    <location>
        <begin position="389"/>
        <end position="412"/>
    </location>
</feature>
<evidence type="ECO:0000256" key="5">
    <source>
        <dbReference type="SAM" id="MobiDB-lite"/>
    </source>
</evidence>
<feature type="compositionally biased region" description="Low complexity" evidence="5">
    <location>
        <begin position="163"/>
        <end position="178"/>
    </location>
</feature>
<feature type="region of interest" description="Disordered" evidence="5">
    <location>
        <begin position="60"/>
        <end position="132"/>
    </location>
</feature>
<feature type="region of interest" description="Disordered" evidence="5">
    <location>
        <begin position="144"/>
        <end position="217"/>
    </location>
</feature>
<dbReference type="VEuPathDB" id="FungiDB:CHGG_05158"/>
<dbReference type="STRING" id="306901.Q2GZ88"/>
<dbReference type="InterPro" id="IPR050134">
    <property type="entry name" value="NAD-dep_sirtuin_deacylases"/>
</dbReference>
<dbReference type="EMBL" id="CH408032">
    <property type="protein sequence ID" value="EAQ88539.1"/>
    <property type="molecule type" value="Genomic_DNA"/>
</dbReference>
<dbReference type="InterPro" id="IPR026590">
    <property type="entry name" value="Ssirtuin_cat_dom"/>
</dbReference>
<keyword evidence="8" id="KW-1185">Reference proteome</keyword>
<feature type="region of interest" description="Disordered" evidence="5">
    <location>
        <begin position="312"/>
        <end position="412"/>
    </location>
</feature>
<accession>Q2GZ88</accession>
<feature type="compositionally biased region" description="Polar residues" evidence="5">
    <location>
        <begin position="376"/>
        <end position="388"/>
    </location>
</feature>
<feature type="region of interest" description="Disordered" evidence="5">
    <location>
        <begin position="785"/>
        <end position="895"/>
    </location>
</feature>
<evidence type="ECO:0000313" key="8">
    <source>
        <dbReference type="Proteomes" id="UP000001056"/>
    </source>
</evidence>
<evidence type="ECO:0000256" key="3">
    <source>
        <dbReference type="ARBA" id="ARBA00023027"/>
    </source>
</evidence>
<organism evidence="7 8">
    <name type="scientific">Chaetomium globosum (strain ATCC 6205 / CBS 148.51 / DSM 1962 / NBRC 6347 / NRRL 1970)</name>
    <name type="common">Soil fungus</name>
    <dbReference type="NCBI Taxonomy" id="306901"/>
    <lineage>
        <taxon>Eukaryota</taxon>
        <taxon>Fungi</taxon>
        <taxon>Dikarya</taxon>
        <taxon>Ascomycota</taxon>
        <taxon>Pezizomycotina</taxon>
        <taxon>Sordariomycetes</taxon>
        <taxon>Sordariomycetidae</taxon>
        <taxon>Sordariales</taxon>
        <taxon>Chaetomiaceae</taxon>
        <taxon>Chaetomium</taxon>
    </lineage>
</organism>
<dbReference type="HOGENOM" id="CLU_005935_1_0_1"/>
<dbReference type="Gene3D" id="3.40.50.1220">
    <property type="entry name" value="TPP-binding domain"/>
    <property type="match status" value="2"/>
</dbReference>
<feature type="compositionally biased region" description="Low complexity" evidence="5">
    <location>
        <begin position="192"/>
        <end position="217"/>
    </location>
</feature>
<dbReference type="AlphaFoldDB" id="Q2GZ88"/>
<dbReference type="GO" id="GO:0017136">
    <property type="term" value="F:histone deacetylase activity, NAD-dependent"/>
    <property type="evidence" value="ECO:0007669"/>
    <property type="project" value="TreeGrafter"/>
</dbReference>
<gene>
    <name evidence="7" type="ORF">CHGG_05158</name>
</gene>
<dbReference type="PROSITE" id="PS50305">
    <property type="entry name" value="SIRTUIN"/>
    <property type="match status" value="1"/>
</dbReference>
<dbReference type="InParanoid" id="Q2GZ88"/>
<evidence type="ECO:0000259" key="6">
    <source>
        <dbReference type="PROSITE" id="PS50305"/>
    </source>
</evidence>
<evidence type="ECO:0000256" key="4">
    <source>
        <dbReference type="PROSITE-ProRule" id="PRU00236"/>
    </source>
</evidence>
<keyword evidence="2" id="KW-0808">Transferase</keyword>
<comment type="similarity">
    <text evidence="1">Belongs to the sirtuin family. Class I subfamily.</text>
</comment>
<dbReference type="InterPro" id="IPR003000">
    <property type="entry name" value="Sirtuin"/>
</dbReference>
<feature type="compositionally biased region" description="Low complexity" evidence="5">
    <location>
        <begin position="830"/>
        <end position="844"/>
    </location>
</feature>
<dbReference type="OMA" id="THVEPGC"/>
<keyword evidence="3" id="KW-0520">NAD</keyword>
<dbReference type="RefSeq" id="XP_001224372.1">
    <property type="nucleotide sequence ID" value="XM_001224371.1"/>
</dbReference>
<feature type="compositionally biased region" description="Low complexity" evidence="5">
    <location>
        <begin position="144"/>
        <end position="154"/>
    </location>
</feature>
<dbReference type="FunCoup" id="Q2GZ88">
    <property type="interactions" value="59"/>
</dbReference>
<evidence type="ECO:0000256" key="1">
    <source>
        <dbReference type="ARBA" id="ARBA00006924"/>
    </source>
</evidence>
<reference evidence="8" key="1">
    <citation type="journal article" date="2015" name="Genome Announc.">
        <title>Draft genome sequence of the cellulolytic fungus Chaetomium globosum.</title>
        <authorList>
            <person name="Cuomo C.A."/>
            <person name="Untereiner W.A."/>
            <person name="Ma L.-J."/>
            <person name="Grabherr M."/>
            <person name="Birren B.W."/>
        </authorList>
    </citation>
    <scope>NUCLEOTIDE SEQUENCE [LARGE SCALE GENOMIC DNA]</scope>
    <source>
        <strain evidence="8">ATCC 6205 / CBS 148.51 / DSM 1962 / NBRC 6347 / NRRL 1970</strain>
    </source>
</reference>
<dbReference type="Proteomes" id="UP000001056">
    <property type="component" value="Unassembled WGS sequence"/>
</dbReference>
<feature type="region of interest" description="Disordered" evidence="5">
    <location>
        <begin position="528"/>
        <end position="569"/>
    </location>
</feature>
<dbReference type="GO" id="GO:0070403">
    <property type="term" value="F:NAD+ binding"/>
    <property type="evidence" value="ECO:0007669"/>
    <property type="project" value="InterPro"/>
</dbReference>
<evidence type="ECO:0000256" key="2">
    <source>
        <dbReference type="ARBA" id="ARBA00022679"/>
    </source>
</evidence>
<proteinExistence type="inferred from homology"/>
<comment type="caution">
    <text evidence="4">Lacks conserved residue(s) required for the propagation of feature annotation.</text>
</comment>
<dbReference type="eggNOG" id="KOG2684">
    <property type="taxonomic scope" value="Eukaryota"/>
</dbReference>
<name>Q2GZ88_CHAGB</name>
<dbReference type="InterPro" id="IPR029035">
    <property type="entry name" value="DHS-like_NAD/FAD-binding_dom"/>
</dbReference>